<reference evidence="2 3" key="1">
    <citation type="submission" date="2020-02" db="EMBL/GenBank/DDBJ databases">
        <title>Draft genome sequence of two Spirosoma agri KCTC 52727 and Spirosoma terrae KCTC 52035.</title>
        <authorList>
            <person name="Rojas J."/>
            <person name="Ambika Manirajan B."/>
            <person name="Suarez C."/>
            <person name="Ratering S."/>
            <person name="Schnell S."/>
        </authorList>
    </citation>
    <scope>NUCLEOTIDE SEQUENCE [LARGE SCALE GENOMIC DNA]</scope>
    <source>
        <strain evidence="2 3">KCTC 52035</strain>
    </source>
</reference>
<comment type="caution">
    <text evidence="2">The sequence shown here is derived from an EMBL/GenBank/DDBJ whole genome shotgun (WGS) entry which is preliminary data.</text>
</comment>
<keyword evidence="1" id="KW-0175">Coiled coil</keyword>
<keyword evidence="3" id="KW-1185">Reference proteome</keyword>
<dbReference type="Proteomes" id="UP000474175">
    <property type="component" value="Unassembled WGS sequence"/>
</dbReference>
<name>A0A6L9LG03_9BACT</name>
<feature type="coiled-coil region" evidence="1">
    <location>
        <begin position="90"/>
        <end position="117"/>
    </location>
</feature>
<sequence>MDELSNEFKAQFEKYIFSVINSVIASASPELQTKLINLFNKVNERKQEQVSLPDTPSPEPSTEWHQILARPVDYRSMERQRLIILNKQQIVQMKAHIFRLESAIDQVEKRAAQNQARFSSEITRFRIRAMEQHILTQMKERLVTTNQNLTWNENLLIRLHHPNK</sequence>
<evidence type="ECO:0000313" key="3">
    <source>
        <dbReference type="Proteomes" id="UP000474175"/>
    </source>
</evidence>
<protein>
    <submittedName>
        <fullName evidence="2">Uncharacterized protein</fullName>
    </submittedName>
</protein>
<accession>A0A6L9LG03</accession>
<evidence type="ECO:0000256" key="1">
    <source>
        <dbReference type="SAM" id="Coils"/>
    </source>
</evidence>
<evidence type="ECO:0000313" key="2">
    <source>
        <dbReference type="EMBL" id="NDU99320.1"/>
    </source>
</evidence>
<dbReference type="AlphaFoldDB" id="A0A6L9LG03"/>
<organism evidence="2 3">
    <name type="scientific">Spirosoma terrae</name>
    <dbReference type="NCBI Taxonomy" id="1968276"/>
    <lineage>
        <taxon>Bacteria</taxon>
        <taxon>Pseudomonadati</taxon>
        <taxon>Bacteroidota</taxon>
        <taxon>Cytophagia</taxon>
        <taxon>Cytophagales</taxon>
        <taxon>Cytophagaceae</taxon>
        <taxon>Spirosoma</taxon>
    </lineage>
</organism>
<proteinExistence type="predicted"/>
<gene>
    <name evidence="2" type="ORF">GK108_30860</name>
</gene>
<dbReference type="EMBL" id="JAAFZH010000033">
    <property type="protein sequence ID" value="NDU99320.1"/>
    <property type="molecule type" value="Genomic_DNA"/>
</dbReference>
<dbReference type="RefSeq" id="WP_163955452.1">
    <property type="nucleotide sequence ID" value="NZ_JAAFZH010000033.1"/>
</dbReference>